<dbReference type="EMBL" id="BT012672">
    <property type="protein sequence ID" value="AAT09322.1"/>
    <property type="molecule type" value="mRNA"/>
</dbReference>
<accession>Q6NKM2</accession>
<name>Q6NKM2_DROME</name>
<evidence type="ECO:0000256" key="1">
    <source>
        <dbReference type="SAM" id="Phobius"/>
    </source>
</evidence>
<proteinExistence type="evidence at transcript level"/>
<feature type="transmembrane region" description="Helical" evidence="1">
    <location>
        <begin position="24"/>
        <end position="44"/>
    </location>
</feature>
<reference evidence="2" key="1">
    <citation type="submission" date="2004-05" db="EMBL/GenBank/DDBJ databases">
        <authorList>
            <person name="Stapleton M."/>
            <person name="Carlson J."/>
            <person name="Chavez C."/>
            <person name="Frise E."/>
            <person name="George R."/>
            <person name="Pacleb J."/>
            <person name="Park S."/>
            <person name="Wan K."/>
            <person name="Yu C."/>
            <person name="Rubin G.M."/>
            <person name="Celniker S."/>
        </authorList>
    </citation>
    <scope>NUCLEOTIDE SEQUENCE</scope>
    <source>
        <strain evidence="2">Berkeley</strain>
    </source>
</reference>
<keyword evidence="1" id="KW-0472">Membrane</keyword>
<organism evidence="2">
    <name type="scientific">Drosophila melanogaster</name>
    <name type="common">Fruit fly</name>
    <dbReference type="NCBI Taxonomy" id="7227"/>
    <lineage>
        <taxon>Eukaryota</taxon>
        <taxon>Metazoa</taxon>
        <taxon>Ecdysozoa</taxon>
        <taxon>Arthropoda</taxon>
        <taxon>Hexapoda</taxon>
        <taxon>Insecta</taxon>
        <taxon>Pterygota</taxon>
        <taxon>Neoptera</taxon>
        <taxon>Endopterygota</taxon>
        <taxon>Diptera</taxon>
        <taxon>Brachycera</taxon>
        <taxon>Muscomorpha</taxon>
        <taxon>Ephydroidea</taxon>
        <taxon>Drosophilidae</taxon>
        <taxon>Drosophila</taxon>
        <taxon>Sophophora</taxon>
    </lineage>
</organism>
<evidence type="ECO:0000313" key="2">
    <source>
        <dbReference type="EMBL" id="AAT09322.1"/>
    </source>
</evidence>
<dbReference type="AlphaFoldDB" id="Q6NKM2"/>
<protein>
    <submittedName>
        <fullName evidence="2">RH68747p</fullName>
    </submittedName>
</protein>
<keyword evidence="1" id="KW-1133">Transmembrane helix</keyword>
<keyword evidence="1" id="KW-0812">Transmembrane</keyword>
<sequence length="105" mass="12279">FIESVLECVPGKWSMFNREHAPQFFGISACRVFIPIVLCVWLTLDICLFNSIRSSFFLFFFLFGRHLNRQGICFRCLYCCTYFCLSESHKSMAGEQKPSTDNFYA</sequence>
<feature type="non-terminal residue" evidence="2">
    <location>
        <position position="1"/>
    </location>
</feature>